<keyword evidence="3 5" id="KW-0175">Coiled coil</keyword>
<dbReference type="PROSITE" id="PS51841">
    <property type="entry name" value="LTD"/>
    <property type="match status" value="1"/>
</dbReference>
<evidence type="ECO:0000259" key="7">
    <source>
        <dbReference type="PROSITE" id="PS51841"/>
    </source>
</evidence>
<organism evidence="9 10">
    <name type="scientific">Heterodera schachtii</name>
    <name type="common">Sugarbeet cyst nematode worm</name>
    <name type="synonym">Tylenchus schachtii</name>
    <dbReference type="NCBI Taxonomy" id="97005"/>
    <lineage>
        <taxon>Eukaryota</taxon>
        <taxon>Metazoa</taxon>
        <taxon>Ecdysozoa</taxon>
        <taxon>Nematoda</taxon>
        <taxon>Chromadorea</taxon>
        <taxon>Rhabditida</taxon>
        <taxon>Tylenchina</taxon>
        <taxon>Tylenchomorpha</taxon>
        <taxon>Tylenchoidea</taxon>
        <taxon>Heteroderidae</taxon>
        <taxon>Heteroderinae</taxon>
        <taxon>Heterodera</taxon>
    </lineage>
</organism>
<dbReference type="InterPro" id="IPR036415">
    <property type="entry name" value="Lamin_tail_dom_sf"/>
</dbReference>
<feature type="compositionally biased region" description="Basic residues" evidence="6">
    <location>
        <begin position="1"/>
        <end position="10"/>
    </location>
</feature>
<protein>
    <recommendedName>
        <fullName evidence="11">Lamin</fullName>
    </recommendedName>
</protein>
<proteinExistence type="predicted"/>
<dbReference type="SUPFAM" id="SSF74853">
    <property type="entry name" value="Lamin A/C globular tail domain"/>
    <property type="match status" value="1"/>
</dbReference>
<dbReference type="EMBL" id="JBICCN010000232">
    <property type="protein sequence ID" value="KAL3085327.1"/>
    <property type="molecule type" value="Genomic_DNA"/>
</dbReference>
<evidence type="ECO:0000256" key="5">
    <source>
        <dbReference type="SAM" id="Coils"/>
    </source>
</evidence>
<feature type="domain" description="LTD" evidence="7">
    <location>
        <begin position="472"/>
        <end position="595"/>
    </location>
</feature>
<dbReference type="SUPFAM" id="SSF64593">
    <property type="entry name" value="Intermediate filament protein, coiled coil region"/>
    <property type="match status" value="2"/>
</dbReference>
<dbReference type="Gene3D" id="1.20.5.1160">
    <property type="entry name" value="Vasodilator-stimulated phosphoprotein"/>
    <property type="match status" value="1"/>
</dbReference>
<dbReference type="GO" id="GO:0005634">
    <property type="term" value="C:nucleus"/>
    <property type="evidence" value="ECO:0007669"/>
    <property type="project" value="UniProtKB-SubCell"/>
</dbReference>
<dbReference type="SMART" id="SM01391">
    <property type="entry name" value="Filament"/>
    <property type="match status" value="1"/>
</dbReference>
<dbReference type="Pfam" id="PF00932">
    <property type="entry name" value="LTD"/>
    <property type="match status" value="1"/>
</dbReference>
<gene>
    <name evidence="9" type="ORF">niasHS_010396</name>
</gene>
<feature type="compositionally biased region" description="Polar residues" evidence="6">
    <location>
        <begin position="442"/>
        <end position="451"/>
    </location>
</feature>
<dbReference type="Gene3D" id="1.20.5.170">
    <property type="match status" value="1"/>
</dbReference>
<feature type="compositionally biased region" description="Polar residues" evidence="6">
    <location>
        <begin position="408"/>
        <end position="429"/>
    </location>
</feature>
<feature type="compositionally biased region" description="Low complexity" evidence="6">
    <location>
        <begin position="28"/>
        <end position="41"/>
    </location>
</feature>
<feature type="region of interest" description="Disordered" evidence="6">
    <location>
        <begin position="1"/>
        <end position="49"/>
    </location>
</feature>
<keyword evidence="10" id="KW-1185">Reference proteome</keyword>
<feature type="domain" description="IF rod" evidence="8">
    <location>
        <begin position="49"/>
        <end position="405"/>
    </location>
</feature>
<dbReference type="Gene3D" id="2.60.40.1260">
    <property type="entry name" value="Lamin Tail domain"/>
    <property type="match status" value="1"/>
</dbReference>
<evidence type="ECO:0000256" key="3">
    <source>
        <dbReference type="ARBA" id="ARBA00023054"/>
    </source>
</evidence>
<dbReference type="InterPro" id="IPR001322">
    <property type="entry name" value="Lamin_tail_dom"/>
</dbReference>
<feature type="region of interest" description="Disordered" evidence="6">
    <location>
        <begin position="408"/>
        <end position="452"/>
    </location>
</feature>
<dbReference type="PANTHER" id="PTHR45721:SF11">
    <property type="entry name" value="LAMIN DM0-RELATED"/>
    <property type="match status" value="1"/>
</dbReference>
<accession>A0ABD2IZM4</accession>
<dbReference type="AlphaFoldDB" id="A0ABD2IZM4"/>
<keyword evidence="4" id="KW-0539">Nucleus</keyword>
<evidence type="ECO:0000313" key="10">
    <source>
        <dbReference type="Proteomes" id="UP001620645"/>
    </source>
</evidence>
<dbReference type="Gene3D" id="1.20.5.500">
    <property type="entry name" value="Single helix bin"/>
    <property type="match status" value="1"/>
</dbReference>
<evidence type="ECO:0008006" key="11">
    <source>
        <dbReference type="Google" id="ProtNLM"/>
    </source>
</evidence>
<keyword evidence="2" id="KW-0403">Intermediate filament</keyword>
<feature type="coiled-coil region" evidence="5">
    <location>
        <begin position="60"/>
        <end position="239"/>
    </location>
</feature>
<evidence type="ECO:0000256" key="2">
    <source>
        <dbReference type="ARBA" id="ARBA00022754"/>
    </source>
</evidence>
<evidence type="ECO:0000313" key="9">
    <source>
        <dbReference type="EMBL" id="KAL3085327.1"/>
    </source>
</evidence>
<dbReference type="PROSITE" id="PS51842">
    <property type="entry name" value="IF_ROD_2"/>
    <property type="match status" value="1"/>
</dbReference>
<dbReference type="PANTHER" id="PTHR45721">
    <property type="entry name" value="LAMIN DM0-RELATED"/>
    <property type="match status" value="1"/>
</dbReference>
<evidence type="ECO:0000256" key="4">
    <source>
        <dbReference type="ARBA" id="ARBA00023242"/>
    </source>
</evidence>
<name>A0ABD2IZM4_HETSC</name>
<dbReference type="GO" id="GO:0005882">
    <property type="term" value="C:intermediate filament"/>
    <property type="evidence" value="ECO:0007669"/>
    <property type="project" value="UniProtKB-KW"/>
</dbReference>
<reference evidence="9 10" key="1">
    <citation type="submission" date="2024-10" db="EMBL/GenBank/DDBJ databases">
        <authorList>
            <person name="Kim D."/>
        </authorList>
    </citation>
    <scope>NUCLEOTIDE SEQUENCE [LARGE SCALE GENOMIC DNA]</scope>
    <source>
        <strain evidence="9">Taebaek</strain>
    </source>
</reference>
<feature type="coiled-coil region" evidence="5">
    <location>
        <begin position="303"/>
        <end position="404"/>
    </location>
</feature>
<dbReference type="Proteomes" id="UP001620645">
    <property type="component" value="Unassembled WGS sequence"/>
</dbReference>
<comment type="subcellular location">
    <subcellularLocation>
        <location evidence="1">Nucleus</location>
    </subcellularLocation>
</comment>
<sequence length="610" mass="70200">MASKSKRTTRSQREAAIHIDASADETIESSSNGSTINSSSGHLSSRQDEKNHLCNLNDRLAGYIERVRSLETENARLQIQVREVEVVERKEKENLSARYEIKIDELRKQLEFFTREKAKLQIESDKAQSGFEELKARVGKLEKDLRKAEKERTAAQADVQELTARFNNTDTALGNAEREIEQLRNEFNNSENMVDMLRRQLEDEVLLRTELENRLHTAKDDLEFARRSHSNQIEEIRRKRQVEMTSFSDEVEHRYQAKLQEQLQAMRDDFDNRIAQNRAEVDELYRNKLGEAAENANRNRDLAAKAREEAAMWRVRVQDLENSSKDHQGIVESLNRRVKDLEAALRRAHEDADIRIQQRDEQIEQLQKEIALMISDYQDLLDVKVQLDTELQAYQKMLEQEETRLHITPSTSPNTSVVGQNISTPNMVISTPRPVSPRLATPVTQSESLTTVRRGVKRRRLNQDDIVSFDKTSSSWKGNGHSNGNLVIGEVDKEGQYVSVINKGKEDVAVGNWTLKSSAGGREVQYKFHSRQTVKAGKTLMVWSTNSGQEHQPPNNLVFKNQQWPHDDAIRTELLNADREVEAWNEAFLQHSFSSRVEEGTDVDKNCRIM</sequence>
<evidence type="ECO:0000256" key="1">
    <source>
        <dbReference type="ARBA" id="ARBA00004123"/>
    </source>
</evidence>
<comment type="caution">
    <text evidence="9">The sequence shown here is derived from an EMBL/GenBank/DDBJ whole genome shotgun (WGS) entry which is preliminary data.</text>
</comment>
<dbReference type="Pfam" id="PF00038">
    <property type="entry name" value="Filament"/>
    <property type="match status" value="1"/>
</dbReference>
<dbReference type="InterPro" id="IPR039008">
    <property type="entry name" value="IF_rod_dom"/>
</dbReference>
<evidence type="ECO:0000259" key="8">
    <source>
        <dbReference type="PROSITE" id="PS51842"/>
    </source>
</evidence>
<evidence type="ECO:0000256" key="6">
    <source>
        <dbReference type="SAM" id="MobiDB-lite"/>
    </source>
</evidence>